<evidence type="ECO:0000256" key="5">
    <source>
        <dbReference type="ARBA" id="ARBA00022691"/>
    </source>
</evidence>
<dbReference type="InterPro" id="IPR003358">
    <property type="entry name" value="tRNA_(Gua-N-7)_MeTrfase_Trmb"/>
</dbReference>
<dbReference type="GO" id="GO:0043527">
    <property type="term" value="C:tRNA methyltransferase complex"/>
    <property type="evidence" value="ECO:0007669"/>
    <property type="project" value="TreeGrafter"/>
</dbReference>
<protein>
    <recommendedName>
        <fullName evidence="2">tRNA (guanine(46)-N(7))-methyltransferase</fullName>
        <ecNumber evidence="2">2.1.1.33</ecNumber>
    </recommendedName>
</protein>
<gene>
    <name evidence="7" type="ORF">KIPB_008920</name>
</gene>
<dbReference type="Gene3D" id="3.40.50.150">
    <property type="entry name" value="Vaccinia Virus protein VP39"/>
    <property type="match status" value="1"/>
</dbReference>
<reference evidence="7 8" key="1">
    <citation type="journal article" date="2018" name="PLoS ONE">
        <title>The draft genome of Kipferlia bialata reveals reductive genome evolution in fornicate parasites.</title>
        <authorList>
            <person name="Tanifuji G."/>
            <person name="Takabayashi S."/>
            <person name="Kume K."/>
            <person name="Takagi M."/>
            <person name="Nakayama T."/>
            <person name="Kamikawa R."/>
            <person name="Inagaki Y."/>
            <person name="Hashimoto T."/>
        </authorList>
    </citation>
    <scope>NUCLEOTIDE SEQUENCE [LARGE SCALE GENOMIC DNA]</scope>
    <source>
        <strain evidence="7">NY0173</strain>
    </source>
</reference>
<evidence type="ECO:0000256" key="4">
    <source>
        <dbReference type="ARBA" id="ARBA00022679"/>
    </source>
</evidence>
<evidence type="ECO:0000313" key="7">
    <source>
        <dbReference type="EMBL" id="GIQ86970.1"/>
    </source>
</evidence>
<dbReference type="PROSITE" id="PS51625">
    <property type="entry name" value="SAM_MT_TRMB"/>
    <property type="match status" value="1"/>
</dbReference>
<keyword evidence="6" id="KW-0819">tRNA processing</keyword>
<comment type="catalytic activity">
    <reaction evidence="1">
        <text>guanosine(46) in tRNA + S-adenosyl-L-methionine = N(7)-methylguanosine(46) in tRNA + S-adenosyl-L-homocysteine</text>
        <dbReference type="Rhea" id="RHEA:42708"/>
        <dbReference type="Rhea" id="RHEA-COMP:10188"/>
        <dbReference type="Rhea" id="RHEA-COMP:10189"/>
        <dbReference type="ChEBI" id="CHEBI:57856"/>
        <dbReference type="ChEBI" id="CHEBI:59789"/>
        <dbReference type="ChEBI" id="CHEBI:74269"/>
        <dbReference type="ChEBI" id="CHEBI:74480"/>
        <dbReference type="EC" id="2.1.1.33"/>
    </reaction>
</comment>
<evidence type="ECO:0000256" key="1">
    <source>
        <dbReference type="ARBA" id="ARBA00000142"/>
    </source>
</evidence>
<name>A0A9K3GLU4_9EUKA</name>
<keyword evidence="5" id="KW-0949">S-adenosyl-L-methionine</keyword>
<dbReference type="Pfam" id="PF02390">
    <property type="entry name" value="Methyltransf_4"/>
    <property type="match status" value="1"/>
</dbReference>
<dbReference type="SUPFAM" id="SSF53335">
    <property type="entry name" value="S-adenosyl-L-methionine-dependent methyltransferases"/>
    <property type="match status" value="1"/>
</dbReference>
<dbReference type="EC" id="2.1.1.33" evidence="2"/>
<proteinExistence type="predicted"/>
<evidence type="ECO:0000256" key="6">
    <source>
        <dbReference type="ARBA" id="ARBA00022694"/>
    </source>
</evidence>
<dbReference type="PANTHER" id="PTHR23417">
    <property type="entry name" value="3-DEOXY-D-MANNO-OCTULOSONIC-ACID TRANSFERASE/TRNA GUANINE-N 7 - -METHYLTRANSFERASE"/>
    <property type="match status" value="1"/>
</dbReference>
<keyword evidence="8" id="KW-1185">Reference proteome</keyword>
<evidence type="ECO:0000313" key="8">
    <source>
        <dbReference type="Proteomes" id="UP000265618"/>
    </source>
</evidence>
<dbReference type="GO" id="GO:0008176">
    <property type="term" value="F:tRNA (guanine(46)-N7)-methyltransferase activity"/>
    <property type="evidence" value="ECO:0007669"/>
    <property type="project" value="UniProtKB-EC"/>
</dbReference>
<accession>A0A9K3GLU4</accession>
<evidence type="ECO:0000256" key="3">
    <source>
        <dbReference type="ARBA" id="ARBA00022603"/>
    </source>
</evidence>
<dbReference type="InterPro" id="IPR029063">
    <property type="entry name" value="SAM-dependent_MTases_sf"/>
</dbReference>
<dbReference type="Proteomes" id="UP000265618">
    <property type="component" value="Unassembled WGS sequence"/>
</dbReference>
<sequence length="167" mass="19318">MRYLILGLEIRDKPALIAQQAILDARARAKGEFNNVAVIRNNAMLSLPRLFHKAQLDAMFVLFPDPQFKNRHSRRRIVSPTLLDEYAYILAPGGRFFVATDVPEAFEWLTGSLAQHPLFEPMAEEDLTEVDRAAFVCTTERTADAQRHKRKHPDEQRFRAVFKRVER</sequence>
<evidence type="ECO:0000256" key="2">
    <source>
        <dbReference type="ARBA" id="ARBA00011977"/>
    </source>
</evidence>
<organism evidence="7 8">
    <name type="scientific">Kipferlia bialata</name>
    <dbReference type="NCBI Taxonomy" id="797122"/>
    <lineage>
        <taxon>Eukaryota</taxon>
        <taxon>Metamonada</taxon>
        <taxon>Carpediemonas-like organisms</taxon>
        <taxon>Kipferlia</taxon>
    </lineage>
</organism>
<dbReference type="AlphaFoldDB" id="A0A9K3GLU4"/>
<dbReference type="OrthoDB" id="47276at2759"/>
<keyword evidence="4" id="KW-0808">Transferase</keyword>
<dbReference type="PANTHER" id="PTHR23417:SF16">
    <property type="entry name" value="TRNA (GUANINE-N(7)-)-METHYLTRANSFERASE"/>
    <property type="match status" value="1"/>
</dbReference>
<comment type="caution">
    <text evidence="7">The sequence shown here is derived from an EMBL/GenBank/DDBJ whole genome shotgun (WGS) entry which is preliminary data.</text>
</comment>
<dbReference type="EMBL" id="BDIP01002886">
    <property type="protein sequence ID" value="GIQ86970.1"/>
    <property type="molecule type" value="Genomic_DNA"/>
</dbReference>
<keyword evidence="3 7" id="KW-0489">Methyltransferase</keyword>